<protein>
    <submittedName>
        <fullName evidence="1">Uncharacterized protein</fullName>
    </submittedName>
</protein>
<name>A0AA49GCK1_9BACT</name>
<dbReference type="KEGG" id="msaa:QYS49_13350"/>
<dbReference type="AlphaFoldDB" id="A0AA49GCK1"/>
<evidence type="ECO:0000313" key="2">
    <source>
        <dbReference type="Proteomes" id="UP001230496"/>
    </source>
</evidence>
<gene>
    <name evidence="1" type="ORF">QYS49_13350</name>
</gene>
<dbReference type="EMBL" id="CP129971">
    <property type="protein sequence ID" value="WKK77958.2"/>
    <property type="molecule type" value="Genomic_DNA"/>
</dbReference>
<keyword evidence="2" id="KW-1185">Reference proteome</keyword>
<evidence type="ECO:0000313" key="1">
    <source>
        <dbReference type="EMBL" id="WKK77958.2"/>
    </source>
</evidence>
<sequence>MIYLSYYSITRKINFLIFILSALTYISCQDDLNNELTTFKDSINYITIDEVKLPYINKSHSSFLKENGDQFDLFNKNYFSAFDDKKTKEVLTELNTTKNRNSETDYLISINKLFNNSSNRKILTHNDLSYESVVYCLNKERADFNKKPVVALGGGFKLSSEHDNYLPAYIIDDVGNKTEFFIGEKETNKLENPVLVISSHTKDSVKADNDKIVYDSIGDHLQEKNRSINNSSYNYSFNIGSYKIKHRYENSGKSEYNISQMHYYSSDQFQFANDHKGFNLNDIHRRDIDKELFYVKPFPFMPKFYYRNLTYLGTYIVTFECDWYASKKFIAVDGPGGTKYHQLRMKNSDNFYQRIYIPVQYNYIYFHVSNEKGFFRGQIIATPN</sequence>
<accession>A0AA49GCK1</accession>
<dbReference type="RefSeq" id="WP_308349086.1">
    <property type="nucleotide sequence ID" value="NZ_CP129971.1"/>
</dbReference>
<proteinExistence type="predicted"/>
<organism evidence="1 2">
    <name type="scientific">Marivirga salinarum</name>
    <dbReference type="NCBI Taxonomy" id="3059078"/>
    <lineage>
        <taxon>Bacteria</taxon>
        <taxon>Pseudomonadati</taxon>
        <taxon>Bacteroidota</taxon>
        <taxon>Cytophagia</taxon>
        <taxon>Cytophagales</taxon>
        <taxon>Marivirgaceae</taxon>
        <taxon>Marivirga</taxon>
    </lineage>
</organism>
<dbReference type="Proteomes" id="UP001230496">
    <property type="component" value="Chromosome"/>
</dbReference>
<reference evidence="1 2" key="1">
    <citation type="submission" date="2023-08" db="EMBL/GenBank/DDBJ databases">
        <title>Comparative genomics and taxonomic characterization of three novel marine species of genus Marivirga.</title>
        <authorList>
            <person name="Muhammad N."/>
            <person name="Kim S.-G."/>
        </authorList>
    </citation>
    <scope>NUCLEOTIDE SEQUENCE [LARGE SCALE GENOMIC DNA]</scope>
    <source>
        <strain evidence="1 2">BDSF4-3</strain>
    </source>
</reference>